<feature type="region of interest" description="Disordered" evidence="1">
    <location>
        <begin position="74"/>
        <end position="93"/>
    </location>
</feature>
<protein>
    <submittedName>
        <fullName evidence="3">Uncharacterized protein</fullName>
    </submittedName>
</protein>
<reference evidence="3" key="1">
    <citation type="submission" date="2019-12" db="EMBL/GenBank/DDBJ databases">
        <authorList>
            <person name="Cremers G."/>
        </authorList>
    </citation>
    <scope>NUCLEOTIDE SEQUENCE</scope>
    <source>
        <strain evidence="3">Mbul1</strain>
    </source>
</reference>
<dbReference type="EMBL" id="LR743504">
    <property type="protein sequence ID" value="CAA2099562.1"/>
    <property type="molecule type" value="Genomic_DNA"/>
</dbReference>
<proteinExistence type="predicted"/>
<evidence type="ECO:0000256" key="2">
    <source>
        <dbReference type="SAM" id="SignalP"/>
    </source>
</evidence>
<feature type="signal peptide" evidence="2">
    <location>
        <begin position="1"/>
        <end position="21"/>
    </location>
</feature>
<evidence type="ECO:0000256" key="1">
    <source>
        <dbReference type="SAM" id="MobiDB-lite"/>
    </source>
</evidence>
<evidence type="ECO:0000313" key="3">
    <source>
        <dbReference type="EMBL" id="CAA2099562.1"/>
    </source>
</evidence>
<feature type="compositionally biased region" description="Basic and acidic residues" evidence="1">
    <location>
        <begin position="77"/>
        <end position="93"/>
    </location>
</feature>
<organism evidence="3">
    <name type="scientific">Methylobacterium bullatum</name>
    <dbReference type="NCBI Taxonomy" id="570505"/>
    <lineage>
        <taxon>Bacteria</taxon>
        <taxon>Pseudomonadati</taxon>
        <taxon>Pseudomonadota</taxon>
        <taxon>Alphaproteobacteria</taxon>
        <taxon>Hyphomicrobiales</taxon>
        <taxon>Methylobacteriaceae</taxon>
        <taxon>Methylobacterium</taxon>
    </lineage>
</organism>
<accession>A0A679II63</accession>
<sequence>MSFLIRACLAIGILSYLAAHRDDPGLAAPLTAPTVENTASLAWDALPSDVREKALRQGADALVQKVAGAIASPSRDTLAETDRRPAWRGVEER</sequence>
<name>A0A679II63_9HYPH</name>
<keyword evidence="2" id="KW-0732">Signal</keyword>
<gene>
    <name evidence="3" type="ORF">MBUL_00215</name>
</gene>
<dbReference type="AlphaFoldDB" id="A0A679II63"/>
<feature type="chain" id="PRO_5025419990" evidence="2">
    <location>
        <begin position="22"/>
        <end position="93"/>
    </location>
</feature>